<comment type="caution">
    <text evidence="1">The sequence shown here is derived from an EMBL/GenBank/DDBJ whole genome shotgun (WGS) entry which is preliminary data.</text>
</comment>
<protein>
    <submittedName>
        <fullName evidence="1">Uncharacterized protein</fullName>
    </submittedName>
</protein>
<organism evidence="1 2">
    <name type="scientific">Linum tenue</name>
    <dbReference type="NCBI Taxonomy" id="586396"/>
    <lineage>
        <taxon>Eukaryota</taxon>
        <taxon>Viridiplantae</taxon>
        <taxon>Streptophyta</taxon>
        <taxon>Embryophyta</taxon>
        <taxon>Tracheophyta</taxon>
        <taxon>Spermatophyta</taxon>
        <taxon>Magnoliopsida</taxon>
        <taxon>eudicotyledons</taxon>
        <taxon>Gunneridae</taxon>
        <taxon>Pentapetalae</taxon>
        <taxon>rosids</taxon>
        <taxon>fabids</taxon>
        <taxon>Malpighiales</taxon>
        <taxon>Linaceae</taxon>
        <taxon>Linum</taxon>
    </lineage>
</organism>
<dbReference type="PANTHER" id="PTHR14000">
    <property type="entry name" value="FINGER CCCH DOMAIN PROTEIN, PUTATIVE (DUF3755)-RELATED"/>
    <property type="match status" value="1"/>
</dbReference>
<dbReference type="Gene3D" id="1.10.10.60">
    <property type="entry name" value="Homeodomain-like"/>
    <property type="match status" value="1"/>
</dbReference>
<evidence type="ECO:0000313" key="1">
    <source>
        <dbReference type="EMBL" id="CAI0544734.1"/>
    </source>
</evidence>
<gene>
    <name evidence="1" type="ORF">LITE_LOCUS43284</name>
</gene>
<evidence type="ECO:0000313" key="2">
    <source>
        <dbReference type="Proteomes" id="UP001154282"/>
    </source>
</evidence>
<reference evidence="1" key="1">
    <citation type="submission" date="2022-08" db="EMBL/GenBank/DDBJ databases">
        <authorList>
            <person name="Gutierrez-Valencia J."/>
        </authorList>
    </citation>
    <scope>NUCLEOTIDE SEQUENCE</scope>
</reference>
<dbReference type="PANTHER" id="PTHR14000:SF6">
    <property type="entry name" value="OS02G0631200 PROTEIN"/>
    <property type="match status" value="1"/>
</dbReference>
<dbReference type="EMBL" id="CAMGYJ010000009">
    <property type="protein sequence ID" value="CAI0544734.1"/>
    <property type="molecule type" value="Genomic_DNA"/>
</dbReference>
<keyword evidence="2" id="KW-1185">Reference proteome</keyword>
<dbReference type="AlphaFoldDB" id="A0AAV0QK59"/>
<dbReference type="Proteomes" id="UP001154282">
    <property type="component" value="Unassembled WGS sequence"/>
</dbReference>
<proteinExistence type="predicted"/>
<name>A0AAV0QK59_9ROSI</name>
<dbReference type="CDD" id="cd00167">
    <property type="entry name" value="SANT"/>
    <property type="match status" value="1"/>
</dbReference>
<accession>A0AAV0QK59</accession>
<sequence length="344" mass="38193">MEATESSMGFHRDETLGSVLGGRAISFQSGAINSTSEMIPMGNYFGMSSCTTMGMVMPGNSTMANNNSNPGMVQVPSCNSPASSLLLDSVPSFKADTGLAVEWSAEEQYKLEEGLEKFSDEPSIMRYIKIAATIPEKTVRDVALRCRWMTRKRRKAEDYTTGKKFNNRREKLVESSSKMIVPSPLAQNLSVYPLMMQNMNQTASLPFEVSGISGTSRHLLEQNIQAFSQISANLSAFKVRWYLQKRPEIASEKGEILSLVMLSFQVKFNQDRPLVWFSLAFGTLTVRFAWLPTSMREMPGIMSQMPPLPVSINDDLANSLLPTTAQSMMFGLPGGMQLKQEPRC</sequence>
<dbReference type="InterPro" id="IPR001005">
    <property type="entry name" value="SANT/Myb"/>
</dbReference>